<dbReference type="EMBL" id="KN832571">
    <property type="protein sequence ID" value="KII84438.1"/>
    <property type="molecule type" value="Genomic_DNA"/>
</dbReference>
<dbReference type="OrthoDB" id="336321at2759"/>
<comment type="subcellular location">
    <subcellularLocation>
        <location evidence="1">Nucleus</location>
    </subcellularLocation>
</comment>
<dbReference type="HOGENOM" id="CLU_048777_0_0_1"/>
<evidence type="ECO:0000256" key="1">
    <source>
        <dbReference type="ARBA" id="ARBA00004123"/>
    </source>
</evidence>
<dbReference type="PANTHER" id="PTHR46457:SF1">
    <property type="entry name" value="DNA REPAIR PROTEIN RAD51 HOMOLOG 4"/>
    <property type="match status" value="1"/>
</dbReference>
<dbReference type="GO" id="GO:0005524">
    <property type="term" value="F:ATP binding"/>
    <property type="evidence" value="ECO:0007669"/>
    <property type="project" value="InterPro"/>
</dbReference>
<dbReference type="SUPFAM" id="SSF52540">
    <property type="entry name" value="P-loop containing nucleoside triphosphate hydrolases"/>
    <property type="match status" value="1"/>
</dbReference>
<dbReference type="InterPro" id="IPR051988">
    <property type="entry name" value="HRR_RAD51_Paralog"/>
</dbReference>
<keyword evidence="2" id="KW-0539">Nucleus</keyword>
<keyword evidence="5" id="KW-1185">Reference proteome</keyword>
<evidence type="ECO:0000313" key="4">
    <source>
        <dbReference type="EMBL" id="KII84438.1"/>
    </source>
</evidence>
<protein>
    <recommendedName>
        <fullName evidence="3">RecA family profile 1 domain-containing protein</fullName>
    </recommendedName>
</protein>
<accession>A0A0C9T8B8</accession>
<dbReference type="PANTHER" id="PTHR46457">
    <property type="entry name" value="DNA REPAIR PROTEIN RAD51 HOMOLOG 4"/>
    <property type="match status" value="1"/>
</dbReference>
<name>A0A0C9T8B8_PLICR</name>
<sequence>MRLQTLVPHISAELIDALEQCGIRTDAELLFPGNIADIYSRLPHGSTTLSELHNSFAIVAEKAAAPAFRADELLRIGAVDAYDLSSGVHELDQLLGGFGDNRLIEISGDKASGKTALALQIVLRHLSENSDYVAHWIDTTGEFSPQRAVTVLQSLGGNVAESTALERLQVSLAFDIEAAHDVLENLGATLGSPPTVRCIVLDSVTPLLGPALNNVSSQGHATMTTFMRQLRAVAQRFKLTILVINSTAGCAPSNPHSAFSTTTRKPALGPSFTFLTDATLWLAKYPRTPNPDEMDTGEAPTHIAEVFRSKTTRSRTWCSFTIRDSVLSSASPESV</sequence>
<evidence type="ECO:0000313" key="5">
    <source>
        <dbReference type="Proteomes" id="UP000053263"/>
    </source>
</evidence>
<dbReference type="Pfam" id="PF08423">
    <property type="entry name" value="Rad51"/>
    <property type="match status" value="1"/>
</dbReference>
<feature type="domain" description="RecA family profile 1" evidence="3">
    <location>
        <begin position="80"/>
        <end position="247"/>
    </location>
</feature>
<dbReference type="GO" id="GO:0000723">
    <property type="term" value="P:telomere maintenance"/>
    <property type="evidence" value="ECO:0007669"/>
    <property type="project" value="TreeGrafter"/>
</dbReference>
<evidence type="ECO:0000259" key="3">
    <source>
        <dbReference type="PROSITE" id="PS50162"/>
    </source>
</evidence>
<dbReference type="AlphaFoldDB" id="A0A0C9T8B8"/>
<dbReference type="InterPro" id="IPR013632">
    <property type="entry name" value="Rad51_C"/>
</dbReference>
<dbReference type="GO" id="GO:0000400">
    <property type="term" value="F:four-way junction DNA binding"/>
    <property type="evidence" value="ECO:0007669"/>
    <property type="project" value="TreeGrafter"/>
</dbReference>
<dbReference type="Proteomes" id="UP000053263">
    <property type="component" value="Unassembled WGS sequence"/>
</dbReference>
<dbReference type="PROSITE" id="PS50162">
    <property type="entry name" value="RECA_2"/>
    <property type="match status" value="1"/>
</dbReference>
<dbReference type="InterPro" id="IPR020588">
    <property type="entry name" value="RecA_ATP-bd"/>
</dbReference>
<organism evidence="4 5">
    <name type="scientific">Plicaturopsis crispa FD-325 SS-3</name>
    <dbReference type="NCBI Taxonomy" id="944288"/>
    <lineage>
        <taxon>Eukaryota</taxon>
        <taxon>Fungi</taxon>
        <taxon>Dikarya</taxon>
        <taxon>Basidiomycota</taxon>
        <taxon>Agaricomycotina</taxon>
        <taxon>Agaricomycetes</taxon>
        <taxon>Agaricomycetidae</taxon>
        <taxon>Amylocorticiales</taxon>
        <taxon>Amylocorticiaceae</taxon>
        <taxon>Plicatura</taxon>
        <taxon>Plicaturopsis crispa</taxon>
    </lineage>
</organism>
<dbReference type="GO" id="GO:0005657">
    <property type="term" value="C:replication fork"/>
    <property type="evidence" value="ECO:0007669"/>
    <property type="project" value="TreeGrafter"/>
</dbReference>
<dbReference type="GO" id="GO:0042148">
    <property type="term" value="P:DNA strand invasion"/>
    <property type="evidence" value="ECO:0007669"/>
    <property type="project" value="TreeGrafter"/>
</dbReference>
<proteinExistence type="predicted"/>
<dbReference type="GO" id="GO:0007131">
    <property type="term" value="P:reciprocal meiotic recombination"/>
    <property type="evidence" value="ECO:0007669"/>
    <property type="project" value="TreeGrafter"/>
</dbReference>
<dbReference type="GO" id="GO:0033063">
    <property type="term" value="C:Rad51B-Rad51C-Rad51D-XRCC2 complex"/>
    <property type="evidence" value="ECO:0007669"/>
    <property type="project" value="TreeGrafter"/>
</dbReference>
<dbReference type="Gene3D" id="3.40.50.300">
    <property type="entry name" value="P-loop containing nucleotide triphosphate hydrolases"/>
    <property type="match status" value="1"/>
</dbReference>
<reference evidence="4 5" key="1">
    <citation type="submission" date="2014-06" db="EMBL/GenBank/DDBJ databases">
        <title>Evolutionary Origins and Diversification of the Mycorrhizal Mutualists.</title>
        <authorList>
            <consortium name="DOE Joint Genome Institute"/>
            <consortium name="Mycorrhizal Genomics Consortium"/>
            <person name="Kohler A."/>
            <person name="Kuo A."/>
            <person name="Nagy L.G."/>
            <person name="Floudas D."/>
            <person name="Copeland A."/>
            <person name="Barry K.W."/>
            <person name="Cichocki N."/>
            <person name="Veneault-Fourrey C."/>
            <person name="LaButti K."/>
            <person name="Lindquist E.A."/>
            <person name="Lipzen A."/>
            <person name="Lundell T."/>
            <person name="Morin E."/>
            <person name="Murat C."/>
            <person name="Riley R."/>
            <person name="Ohm R."/>
            <person name="Sun H."/>
            <person name="Tunlid A."/>
            <person name="Henrissat B."/>
            <person name="Grigoriev I.V."/>
            <person name="Hibbett D.S."/>
            <person name="Martin F."/>
        </authorList>
    </citation>
    <scope>NUCLEOTIDE SEQUENCE [LARGE SCALE GENOMIC DNA]</scope>
    <source>
        <strain evidence="4 5">FD-325 SS-3</strain>
    </source>
</reference>
<dbReference type="InterPro" id="IPR027417">
    <property type="entry name" value="P-loop_NTPase"/>
</dbReference>
<dbReference type="GO" id="GO:0140664">
    <property type="term" value="F:ATP-dependent DNA damage sensor activity"/>
    <property type="evidence" value="ECO:0007669"/>
    <property type="project" value="InterPro"/>
</dbReference>
<dbReference type="GO" id="GO:0003697">
    <property type="term" value="F:single-stranded DNA binding"/>
    <property type="evidence" value="ECO:0007669"/>
    <property type="project" value="TreeGrafter"/>
</dbReference>
<dbReference type="GO" id="GO:0000724">
    <property type="term" value="P:double-strand break repair via homologous recombination"/>
    <property type="evidence" value="ECO:0007669"/>
    <property type="project" value="TreeGrafter"/>
</dbReference>
<evidence type="ECO:0000256" key="2">
    <source>
        <dbReference type="ARBA" id="ARBA00023242"/>
    </source>
</evidence>
<dbReference type="GO" id="GO:0005815">
    <property type="term" value="C:microtubule organizing center"/>
    <property type="evidence" value="ECO:0007669"/>
    <property type="project" value="TreeGrafter"/>
</dbReference>
<gene>
    <name evidence="4" type="ORF">PLICRDRAFT_147192</name>
</gene>